<evidence type="ECO:0000256" key="3">
    <source>
        <dbReference type="ARBA" id="ARBA00022777"/>
    </source>
</evidence>
<evidence type="ECO:0000256" key="1">
    <source>
        <dbReference type="ARBA" id="ARBA00006284"/>
    </source>
</evidence>
<gene>
    <name evidence="4" type="ORF">HJ588_11045</name>
</gene>
<comment type="similarity">
    <text evidence="1">Belongs to the glycerate kinase type-1 family.</text>
</comment>
<keyword evidence="2" id="KW-0808">Transferase</keyword>
<dbReference type="RefSeq" id="WP_171154894.1">
    <property type="nucleotide sequence ID" value="NZ_JABENB010000001.1"/>
</dbReference>
<proteinExistence type="inferred from homology"/>
<dbReference type="Proteomes" id="UP000557772">
    <property type="component" value="Unassembled WGS sequence"/>
</dbReference>
<protein>
    <recommendedName>
        <fullName evidence="6">Glycerate kinase</fullName>
    </recommendedName>
</protein>
<organism evidence="4 5">
    <name type="scientific">Flexivirga aerilata</name>
    <dbReference type="NCBI Taxonomy" id="1656889"/>
    <lineage>
        <taxon>Bacteria</taxon>
        <taxon>Bacillati</taxon>
        <taxon>Actinomycetota</taxon>
        <taxon>Actinomycetes</taxon>
        <taxon>Micrococcales</taxon>
        <taxon>Dermacoccaceae</taxon>
        <taxon>Flexivirga</taxon>
    </lineage>
</organism>
<evidence type="ECO:0000313" key="4">
    <source>
        <dbReference type="EMBL" id="NNG39807.1"/>
    </source>
</evidence>
<dbReference type="Gene3D" id="3.90.1510.10">
    <property type="entry name" value="Glycerate kinase, domain 2"/>
    <property type="match status" value="2"/>
</dbReference>
<evidence type="ECO:0000313" key="5">
    <source>
        <dbReference type="Proteomes" id="UP000557772"/>
    </source>
</evidence>
<dbReference type="AlphaFoldDB" id="A0A849AIZ5"/>
<dbReference type="GO" id="GO:0031388">
    <property type="term" value="P:organic acid phosphorylation"/>
    <property type="evidence" value="ECO:0007669"/>
    <property type="project" value="InterPro"/>
</dbReference>
<name>A0A849AIZ5_9MICO</name>
<dbReference type="InterPro" id="IPR018193">
    <property type="entry name" value="Glyc_kinase_flavodox-like_fold"/>
</dbReference>
<keyword evidence="3" id="KW-0418">Kinase</keyword>
<dbReference type="InterPro" id="IPR036129">
    <property type="entry name" value="Glycerate_kinase_sf"/>
</dbReference>
<dbReference type="Gene3D" id="3.40.50.10350">
    <property type="entry name" value="Glycerate kinase, domain 1"/>
    <property type="match status" value="2"/>
</dbReference>
<comment type="caution">
    <text evidence="4">The sequence shown here is derived from an EMBL/GenBank/DDBJ whole genome shotgun (WGS) entry which is preliminary data.</text>
</comment>
<keyword evidence="5" id="KW-1185">Reference proteome</keyword>
<dbReference type="SUPFAM" id="SSF110738">
    <property type="entry name" value="Glycerate kinase I"/>
    <property type="match status" value="1"/>
</dbReference>
<dbReference type="EMBL" id="JABENB010000001">
    <property type="protein sequence ID" value="NNG39807.1"/>
    <property type="molecule type" value="Genomic_DNA"/>
</dbReference>
<evidence type="ECO:0008006" key="6">
    <source>
        <dbReference type="Google" id="ProtNLM"/>
    </source>
</evidence>
<evidence type="ECO:0000256" key="2">
    <source>
        <dbReference type="ARBA" id="ARBA00022679"/>
    </source>
</evidence>
<dbReference type="GO" id="GO:0008887">
    <property type="term" value="F:glycerate kinase activity"/>
    <property type="evidence" value="ECO:0007669"/>
    <property type="project" value="InterPro"/>
</dbReference>
<dbReference type="InterPro" id="IPR004381">
    <property type="entry name" value="Glycerate_kinase"/>
</dbReference>
<accession>A0A849AIZ5</accession>
<dbReference type="PANTHER" id="PTHR21599:SF0">
    <property type="entry name" value="GLYCERATE KINASE"/>
    <property type="match status" value="1"/>
</dbReference>
<reference evidence="4 5" key="1">
    <citation type="submission" date="2020-05" db="EMBL/GenBank/DDBJ databases">
        <title>Flexivirga sp. ID2601S isolated from air conditioner.</title>
        <authorList>
            <person name="Kim D.H."/>
        </authorList>
    </citation>
    <scope>NUCLEOTIDE SEQUENCE [LARGE SCALE GENOMIC DNA]</scope>
    <source>
        <strain evidence="4 5">ID2601S</strain>
    </source>
</reference>
<sequence>MRVLICSDHWADLSADAVTAAIAEGWQQRQPDVEVEAVPFSAGGVGFVDAVERALGGAVGAAGHLDHDGVTYLDAAELSPGGDSTRLGHAIGAALDQGAGRVVVGVGEVAGVDGGHGLITALGGHPDLAVALPAARERLTGIRLTAACDTDIPLLGLQGAAAAAVEGLGWSKQQAQDRERSMGAYADQVRRLIPARKDLLTGKEHRADREAGAGAGGGIGFALAALGGRLRPGPELFAETVGLADRVAASDLVVVGTRVFDWRSLEHAVVATVVGAAGDAARPSLVLAEQVEVGRRETMSLGASAAYALVDPMSRRPAPARADLPQALQAMARRLAGTWRGV</sequence>
<dbReference type="PANTHER" id="PTHR21599">
    <property type="entry name" value="GLYCERATE KINASE"/>
    <property type="match status" value="1"/>
</dbReference>
<dbReference type="Pfam" id="PF02595">
    <property type="entry name" value="Gly_kinase"/>
    <property type="match status" value="2"/>
</dbReference>
<dbReference type="InterPro" id="IPR018197">
    <property type="entry name" value="Glycerate_kinase_RE-like"/>
</dbReference>